<sequence length="227" mass="24030">MAAIVFLHAFGSSGRAWQPQILQLGDRHRALAPDLPGHGATPGPFSLERAVASVRELIQDEPEPVHLVAISGSVIVALLTALAEPDRVAGLILSGGTARGRRGDAVQRVMMRLMPEGMIVNILKGMYSGGKAEHLDQAVQDLRRAGKATVLTGLAELGRLDLSDRLGEIKAPTLVLNGAKDKANLSHAEEIAGGIAGATLRVVPEAGHIWNLEQPDLFTRTVVEFVG</sequence>
<evidence type="ECO:0000313" key="3">
    <source>
        <dbReference type="Proteomes" id="UP000661607"/>
    </source>
</evidence>
<dbReference type="EC" id="3.1.1.24" evidence="2"/>
<protein>
    <submittedName>
        <fullName evidence="2">3-oxoadipate enol-lactonase</fullName>
        <ecNumber evidence="2">3.1.1.24</ecNumber>
    </submittedName>
</protein>
<comment type="caution">
    <text evidence="2">The sequence shown here is derived from an EMBL/GenBank/DDBJ whole genome shotgun (WGS) entry which is preliminary data.</text>
</comment>
<dbReference type="Proteomes" id="UP000661607">
    <property type="component" value="Unassembled WGS sequence"/>
</dbReference>
<evidence type="ECO:0000259" key="1">
    <source>
        <dbReference type="Pfam" id="PF12697"/>
    </source>
</evidence>
<dbReference type="GO" id="GO:0047570">
    <property type="term" value="F:3-oxoadipate enol-lactonase activity"/>
    <property type="evidence" value="ECO:0007669"/>
    <property type="project" value="UniProtKB-EC"/>
</dbReference>
<reference evidence="2 3" key="1">
    <citation type="submission" date="2020-10" db="EMBL/GenBank/DDBJ databases">
        <title>Sequencing the genomes of 1000 actinobacteria strains.</title>
        <authorList>
            <person name="Klenk H.-P."/>
        </authorList>
    </citation>
    <scope>NUCLEOTIDE SEQUENCE [LARGE SCALE GENOMIC DNA]</scope>
    <source>
        <strain evidence="2 3">DSM 43748</strain>
    </source>
</reference>
<dbReference type="PANTHER" id="PTHR43798">
    <property type="entry name" value="MONOACYLGLYCEROL LIPASE"/>
    <property type="match status" value="1"/>
</dbReference>
<feature type="domain" description="AB hydrolase-1" evidence="1">
    <location>
        <begin position="4"/>
        <end position="218"/>
    </location>
</feature>
<dbReference type="Pfam" id="PF12697">
    <property type="entry name" value="Abhydrolase_6"/>
    <property type="match status" value="1"/>
</dbReference>
<dbReference type="EMBL" id="JADBEF010000001">
    <property type="protein sequence ID" value="MBE1557380.1"/>
    <property type="molecule type" value="Genomic_DNA"/>
</dbReference>
<dbReference type="RefSeq" id="WP_192773020.1">
    <property type="nucleotide sequence ID" value="NZ_BAAASY010000015.1"/>
</dbReference>
<proteinExistence type="predicted"/>
<dbReference type="PANTHER" id="PTHR43798:SF5">
    <property type="entry name" value="MONOACYLGLYCEROL LIPASE ABHD6"/>
    <property type="match status" value="1"/>
</dbReference>
<dbReference type="Gene3D" id="3.40.50.1820">
    <property type="entry name" value="alpha/beta hydrolase"/>
    <property type="match status" value="1"/>
</dbReference>
<organism evidence="2 3">
    <name type="scientific">Nonomuraea africana</name>
    <dbReference type="NCBI Taxonomy" id="46171"/>
    <lineage>
        <taxon>Bacteria</taxon>
        <taxon>Bacillati</taxon>
        <taxon>Actinomycetota</taxon>
        <taxon>Actinomycetes</taxon>
        <taxon>Streptosporangiales</taxon>
        <taxon>Streptosporangiaceae</taxon>
        <taxon>Nonomuraea</taxon>
    </lineage>
</organism>
<dbReference type="SUPFAM" id="SSF53474">
    <property type="entry name" value="alpha/beta-Hydrolases"/>
    <property type="match status" value="1"/>
</dbReference>
<name>A0ABR9K669_9ACTN</name>
<accession>A0ABR9K669</accession>
<dbReference type="InterPro" id="IPR000073">
    <property type="entry name" value="AB_hydrolase_1"/>
</dbReference>
<keyword evidence="2" id="KW-0378">Hydrolase</keyword>
<dbReference type="PRINTS" id="PR00111">
    <property type="entry name" value="ABHYDROLASE"/>
</dbReference>
<gene>
    <name evidence="2" type="ORF">H4W81_000159</name>
</gene>
<dbReference type="InterPro" id="IPR029058">
    <property type="entry name" value="AB_hydrolase_fold"/>
</dbReference>
<keyword evidence="3" id="KW-1185">Reference proteome</keyword>
<evidence type="ECO:0000313" key="2">
    <source>
        <dbReference type="EMBL" id="MBE1557380.1"/>
    </source>
</evidence>
<dbReference type="InterPro" id="IPR050266">
    <property type="entry name" value="AB_hydrolase_sf"/>
</dbReference>